<evidence type="ECO:0000313" key="1">
    <source>
        <dbReference type="EMBL" id="POF62888.1"/>
    </source>
</evidence>
<accession>A0A2S3W258</accession>
<dbReference type="EMBL" id="POTC01000015">
    <property type="protein sequence ID" value="POF62888.1"/>
    <property type="molecule type" value="Genomic_DNA"/>
</dbReference>
<evidence type="ECO:0000313" key="2">
    <source>
        <dbReference type="Proteomes" id="UP000237344"/>
    </source>
</evidence>
<name>A0A2S3W258_9PROT</name>
<reference evidence="1 2" key="1">
    <citation type="submission" date="2018-01" db="EMBL/GenBank/DDBJ databases">
        <title>Draft Genome Sequence of Komagataeibacter maltaceti LMG 1529, a Vinegar Producing Acetic Acid Bacterium Isolated from Malt Vinegar Brewery Acetifiers.</title>
        <authorList>
            <person name="Zhang Q."/>
            <person name="Hollensteiner J."/>
            <person name="Poehlein A."/>
            <person name="Daniel R."/>
        </authorList>
    </citation>
    <scope>NUCLEOTIDE SEQUENCE [LARGE SCALE GENOMIC DNA]</scope>
    <source>
        <strain evidence="1 2">LMG 1529</strain>
    </source>
</reference>
<protein>
    <submittedName>
        <fullName evidence="1">Uncharacterized protein</fullName>
    </submittedName>
</protein>
<dbReference type="Proteomes" id="UP000237344">
    <property type="component" value="Unassembled WGS sequence"/>
</dbReference>
<keyword evidence="2" id="KW-1185">Reference proteome</keyword>
<sequence length="46" mass="5160">MMLYEDNPFYHLATCRDTASRPPARTLAMGHLLSARVLTLPCPTAR</sequence>
<gene>
    <name evidence="1" type="ORF">KMAL_14980</name>
</gene>
<comment type="caution">
    <text evidence="1">The sequence shown here is derived from an EMBL/GenBank/DDBJ whole genome shotgun (WGS) entry which is preliminary data.</text>
</comment>
<dbReference type="AlphaFoldDB" id="A0A2S3W258"/>
<proteinExistence type="predicted"/>
<organism evidence="1 2">
    <name type="scientific">Novacetimonas maltaceti</name>
    <dbReference type="NCBI Taxonomy" id="1203393"/>
    <lineage>
        <taxon>Bacteria</taxon>
        <taxon>Pseudomonadati</taxon>
        <taxon>Pseudomonadota</taxon>
        <taxon>Alphaproteobacteria</taxon>
        <taxon>Acetobacterales</taxon>
        <taxon>Acetobacteraceae</taxon>
        <taxon>Novacetimonas</taxon>
    </lineage>
</organism>